<gene>
    <name evidence="6" type="ORF">G5B36_01935</name>
    <name evidence="5" type="ORF">L0N08_06650</name>
</gene>
<accession>A0AAW5BP33</accession>
<dbReference type="InterPro" id="IPR036390">
    <property type="entry name" value="WH_DNA-bd_sf"/>
</dbReference>
<name>A0AAW5BP33_9FIRM</name>
<keyword evidence="4" id="KW-0804">Transcription</keyword>
<evidence type="ECO:0000313" key="8">
    <source>
        <dbReference type="Proteomes" id="UP001299608"/>
    </source>
</evidence>
<dbReference type="InterPro" id="IPR036388">
    <property type="entry name" value="WH-like_DNA-bd_sf"/>
</dbReference>
<dbReference type="RefSeq" id="WP_117556033.1">
    <property type="nucleotide sequence ID" value="NZ_BAABZL010000001.1"/>
</dbReference>
<keyword evidence="3" id="KW-0238">DNA-binding</keyword>
<dbReference type="SUPFAM" id="SSF46785">
    <property type="entry name" value="Winged helix' DNA-binding domain"/>
    <property type="match status" value="1"/>
</dbReference>
<dbReference type="InterPro" id="IPR005650">
    <property type="entry name" value="BlaI_family"/>
</dbReference>
<keyword evidence="2" id="KW-0805">Transcription regulation</keyword>
<dbReference type="PIRSF" id="PIRSF019455">
    <property type="entry name" value="CopR_AtkY"/>
    <property type="match status" value="1"/>
</dbReference>
<proteinExistence type="inferred from homology"/>
<evidence type="ECO:0000256" key="4">
    <source>
        <dbReference type="ARBA" id="ARBA00023163"/>
    </source>
</evidence>
<dbReference type="Proteomes" id="UP000669239">
    <property type="component" value="Unassembled WGS sequence"/>
</dbReference>
<dbReference type="EMBL" id="JAKNGE010000006">
    <property type="protein sequence ID" value="MCG4745083.1"/>
    <property type="molecule type" value="Genomic_DNA"/>
</dbReference>
<reference evidence="6 7" key="1">
    <citation type="journal article" date="2020" name="Cell Host Microbe">
        <title>Functional and Genomic Variation between Human-Derived Isolates of Lachnospiraceae Reveals Inter- and Intra-Species Diversity.</title>
        <authorList>
            <person name="Sorbara M.T."/>
            <person name="Littmann E.R."/>
            <person name="Fontana E."/>
            <person name="Moody T.U."/>
            <person name="Kohout C.E."/>
            <person name="Gjonbalaj M."/>
            <person name="Eaton V."/>
            <person name="Seok R."/>
            <person name="Leiner I.M."/>
            <person name="Pamer E.G."/>
        </authorList>
    </citation>
    <scope>NUCLEOTIDE SEQUENCE [LARGE SCALE GENOMIC DNA]</scope>
    <source>
        <strain evidence="6 7">MSK.1.17</strain>
    </source>
</reference>
<dbReference type="GO" id="GO:0045892">
    <property type="term" value="P:negative regulation of DNA-templated transcription"/>
    <property type="evidence" value="ECO:0007669"/>
    <property type="project" value="InterPro"/>
</dbReference>
<protein>
    <submittedName>
        <fullName evidence="5">BlaI/MecI/CopY family transcriptional regulator</fullName>
    </submittedName>
</protein>
<comment type="caution">
    <text evidence="5">The sequence shown here is derived from an EMBL/GenBank/DDBJ whole genome shotgun (WGS) entry which is preliminary data.</text>
</comment>
<sequence>MKLKLFDSELKVMETLWKHGDCTAGQMAKLLKEEIGWNRNTTYTVIKKCIEKGAIERCEPNFMCRAAVRREEIQAAETEELIDRMFEGSKSKFFAAFLSGQSLSKEELEELKQVLRQAGQEEA</sequence>
<evidence type="ECO:0000313" key="6">
    <source>
        <dbReference type="EMBL" id="NSJ47466.1"/>
    </source>
</evidence>
<comment type="similarity">
    <text evidence="1">Belongs to the BlaI transcriptional regulatory family.</text>
</comment>
<evidence type="ECO:0000313" key="5">
    <source>
        <dbReference type="EMBL" id="MCG4745083.1"/>
    </source>
</evidence>
<dbReference type="AlphaFoldDB" id="A0AAW5BP33"/>
<dbReference type="GeneID" id="97204645"/>
<dbReference type="Pfam" id="PF03965">
    <property type="entry name" value="Penicillinase_R"/>
    <property type="match status" value="1"/>
</dbReference>
<evidence type="ECO:0000256" key="2">
    <source>
        <dbReference type="ARBA" id="ARBA00023015"/>
    </source>
</evidence>
<evidence type="ECO:0000256" key="1">
    <source>
        <dbReference type="ARBA" id="ARBA00011046"/>
    </source>
</evidence>
<dbReference type="EMBL" id="JAAITT010000002">
    <property type="protein sequence ID" value="NSJ47466.1"/>
    <property type="molecule type" value="Genomic_DNA"/>
</dbReference>
<evidence type="ECO:0000256" key="3">
    <source>
        <dbReference type="ARBA" id="ARBA00023125"/>
    </source>
</evidence>
<keyword evidence="7" id="KW-1185">Reference proteome</keyword>
<dbReference type="Gene3D" id="1.10.10.10">
    <property type="entry name" value="Winged helix-like DNA-binding domain superfamily/Winged helix DNA-binding domain"/>
    <property type="match status" value="1"/>
</dbReference>
<reference evidence="6" key="2">
    <citation type="submission" date="2020-02" db="EMBL/GenBank/DDBJ databases">
        <authorList>
            <person name="Littmann E."/>
            <person name="Sorbara M."/>
        </authorList>
    </citation>
    <scope>NUCLEOTIDE SEQUENCE</scope>
    <source>
        <strain evidence="6">MSK.1.17</strain>
    </source>
</reference>
<dbReference type="GO" id="GO:0003677">
    <property type="term" value="F:DNA binding"/>
    <property type="evidence" value="ECO:0007669"/>
    <property type="project" value="UniProtKB-KW"/>
</dbReference>
<organism evidence="5 8">
    <name type="scientific">Enterocloster aldenensis</name>
    <dbReference type="NCBI Taxonomy" id="358742"/>
    <lineage>
        <taxon>Bacteria</taxon>
        <taxon>Bacillati</taxon>
        <taxon>Bacillota</taxon>
        <taxon>Clostridia</taxon>
        <taxon>Lachnospirales</taxon>
        <taxon>Lachnospiraceae</taxon>
        <taxon>Enterocloster</taxon>
    </lineage>
</organism>
<evidence type="ECO:0000313" key="7">
    <source>
        <dbReference type="Proteomes" id="UP000669239"/>
    </source>
</evidence>
<dbReference type="Gene3D" id="1.10.4040.10">
    <property type="entry name" value="Penicillinase repressor domain"/>
    <property type="match status" value="1"/>
</dbReference>
<dbReference type="Proteomes" id="UP001299608">
    <property type="component" value="Unassembled WGS sequence"/>
</dbReference>
<reference evidence="5" key="3">
    <citation type="submission" date="2022-01" db="EMBL/GenBank/DDBJ databases">
        <title>Collection of gut derived symbiotic bacterial strains cultured from healthy donors.</title>
        <authorList>
            <person name="Lin H."/>
            <person name="Kohout C."/>
            <person name="Waligurski E."/>
            <person name="Pamer E.G."/>
        </authorList>
    </citation>
    <scope>NUCLEOTIDE SEQUENCE</scope>
    <source>
        <strain evidence="5">DFI.6.55</strain>
    </source>
</reference>